<evidence type="ECO:0000313" key="2">
    <source>
        <dbReference type="EMBL" id="EFC05131.1"/>
    </source>
</evidence>
<organism evidence="2 3">
    <name type="scientific">Bulleidia extructa W1219</name>
    <dbReference type="NCBI Taxonomy" id="679192"/>
    <lineage>
        <taxon>Bacteria</taxon>
        <taxon>Bacillati</taxon>
        <taxon>Bacillota</taxon>
        <taxon>Erysipelotrichia</taxon>
        <taxon>Erysipelotrichales</taxon>
        <taxon>Erysipelotrichaceae</taxon>
        <taxon>Bulleidia</taxon>
    </lineage>
</organism>
<comment type="caution">
    <text evidence="2">The sequence shown here is derived from an EMBL/GenBank/DDBJ whole genome shotgun (WGS) entry which is preliminary data.</text>
</comment>
<gene>
    <name evidence="2" type="ORF">HMPREF9013_0409</name>
</gene>
<accession>D2MQ62</accession>
<keyword evidence="1" id="KW-0732">Signal</keyword>
<evidence type="ECO:0000313" key="3">
    <source>
        <dbReference type="Proteomes" id="UP000005017"/>
    </source>
</evidence>
<feature type="signal peptide" evidence="1">
    <location>
        <begin position="1"/>
        <end position="20"/>
    </location>
</feature>
<dbReference type="RefSeq" id="WP_006627525.1">
    <property type="nucleotide sequence ID" value="NZ_ADFR01000016.1"/>
</dbReference>
<name>D2MQ62_9FIRM</name>
<dbReference type="Proteomes" id="UP000005017">
    <property type="component" value="Unassembled WGS sequence"/>
</dbReference>
<keyword evidence="3" id="KW-1185">Reference proteome</keyword>
<dbReference type="EMBL" id="ADFR01000016">
    <property type="protein sequence ID" value="EFC05131.1"/>
    <property type="molecule type" value="Genomic_DNA"/>
</dbReference>
<evidence type="ECO:0008006" key="4">
    <source>
        <dbReference type="Google" id="ProtNLM"/>
    </source>
</evidence>
<dbReference type="PROSITE" id="PS51257">
    <property type="entry name" value="PROKAR_LIPOPROTEIN"/>
    <property type="match status" value="1"/>
</dbReference>
<sequence>MKNITKVLAIVLLSVLSACSNGGKSTKKEPPKTENAMKEFAKNMKVDGATIKMVYWPKNAKDSVRVSLEANKDKKLISGISNAIESLETKKVNEKPVLPQTSVVDSFEIVVNGVTYNVSFYKEGYATYKNFKTGENQILELSKDDIESVDKLAKTYQAK</sequence>
<reference evidence="3" key="1">
    <citation type="submission" date="2009-12" db="EMBL/GenBank/DDBJ databases">
        <title>Sequence of Clostridiales genomosp. BVAB3 str. UPII9-5.</title>
        <authorList>
            <person name="Madupu R."/>
            <person name="Durkin A.S."/>
            <person name="Torralba M."/>
            <person name="Methe B."/>
            <person name="Sutton G.G."/>
            <person name="Strausberg R.L."/>
            <person name="Nelson K.E."/>
        </authorList>
    </citation>
    <scope>NUCLEOTIDE SEQUENCE [LARGE SCALE GENOMIC DNA]</scope>
    <source>
        <strain evidence="3">W1219</strain>
    </source>
</reference>
<dbReference type="AlphaFoldDB" id="D2MQ62"/>
<proteinExistence type="predicted"/>
<protein>
    <recommendedName>
        <fullName evidence="4">Lipoprotein</fullName>
    </recommendedName>
</protein>
<evidence type="ECO:0000256" key="1">
    <source>
        <dbReference type="SAM" id="SignalP"/>
    </source>
</evidence>
<feature type="chain" id="PRO_5038936148" description="Lipoprotein" evidence="1">
    <location>
        <begin position="21"/>
        <end position="159"/>
    </location>
</feature>